<dbReference type="EMBL" id="CP029550">
    <property type="protein sequence ID" value="AWN41395.1"/>
    <property type="molecule type" value="Genomic_DNA"/>
</dbReference>
<dbReference type="AlphaFoldDB" id="A0A2U8W5K5"/>
<name>A0A2U8W5K5_9HYPH</name>
<dbReference type="GO" id="GO:0006935">
    <property type="term" value="P:chemotaxis"/>
    <property type="evidence" value="ECO:0007669"/>
    <property type="project" value="InterPro"/>
</dbReference>
<dbReference type="GO" id="GO:0004888">
    <property type="term" value="F:transmembrane signaling receptor activity"/>
    <property type="evidence" value="ECO:0007669"/>
    <property type="project" value="InterPro"/>
</dbReference>
<proteinExistence type="inferred from homology"/>
<dbReference type="PRINTS" id="PR00260">
    <property type="entry name" value="CHEMTRNSDUCR"/>
</dbReference>
<dbReference type="PROSITE" id="PS50111">
    <property type="entry name" value="CHEMOTAXIS_TRANSDUC_2"/>
    <property type="match status" value="1"/>
</dbReference>
<reference evidence="6" key="1">
    <citation type="submission" date="2018-05" db="EMBL/GenBank/DDBJ databases">
        <title>Complete Genome Sequence of Methylobacterium sp. 17SD2-17.</title>
        <authorList>
            <person name="Srinivasan S."/>
        </authorList>
    </citation>
    <scope>NUCLEOTIDE SEQUENCE [LARGE SCALE GENOMIC DNA]</scope>
    <source>
        <strain evidence="6">17SD2-17</strain>
    </source>
</reference>
<sequence length="458" mass="48287">MLRSALGNFRAAQAPSVAAPPAPRDDERLLSAMERLIASQRLAVADLPPGPVADALQRLEASRGESRLRDLADLARLAKEASEAAINVGWTTYDVGQIANSSQTIASATEEMVASIAQVAETSESAGLRAHAAQAAMTICLRDVHQTREAMQAIHDRTMQIDERMKVLQGAVAQIGTMAATIAGISGQTNLLALNATIEAARAGEAGRGFAVVAAEVKALSGQTAKSTEEIRSWLGTLQAEMSLIADAVNESRDAVAGGSAIVAELGTRIAEAETGITETSSLTQALAQTLGQQRTATEEIARNVQDIAEKSAKTRTEIDSITERLVKTESSAQMTLDAVEEAAPVYPLVRLPADIGTWKRRLARILAGFAPAEAAAAAMRVGETVRLSQILAQGPESGHPAFSAFSRAEETALREAEQMVRAIARSDWDAGTPAFRAASKAMKDMLDAADQIARTGR</sequence>
<dbReference type="PANTHER" id="PTHR32089">
    <property type="entry name" value="METHYL-ACCEPTING CHEMOTAXIS PROTEIN MCPB"/>
    <property type="match status" value="1"/>
</dbReference>
<evidence type="ECO:0000256" key="3">
    <source>
        <dbReference type="PROSITE-ProRule" id="PRU00284"/>
    </source>
</evidence>
<evidence type="ECO:0000259" key="4">
    <source>
        <dbReference type="PROSITE" id="PS50111"/>
    </source>
</evidence>
<dbReference type="GO" id="GO:0016020">
    <property type="term" value="C:membrane"/>
    <property type="evidence" value="ECO:0007669"/>
    <property type="project" value="InterPro"/>
</dbReference>
<protein>
    <submittedName>
        <fullName evidence="5">Chemotaxis protein</fullName>
    </submittedName>
</protein>
<evidence type="ECO:0000256" key="2">
    <source>
        <dbReference type="ARBA" id="ARBA00029447"/>
    </source>
</evidence>
<evidence type="ECO:0000256" key="1">
    <source>
        <dbReference type="ARBA" id="ARBA00023224"/>
    </source>
</evidence>
<dbReference type="Proteomes" id="UP000245926">
    <property type="component" value="Chromosome"/>
</dbReference>
<dbReference type="Gene3D" id="1.10.287.950">
    <property type="entry name" value="Methyl-accepting chemotaxis protein"/>
    <property type="match status" value="1"/>
</dbReference>
<dbReference type="RefSeq" id="WP_109890371.1">
    <property type="nucleotide sequence ID" value="NZ_CP029550.1"/>
</dbReference>
<comment type="similarity">
    <text evidence="2">Belongs to the methyl-accepting chemotaxis (MCP) protein family.</text>
</comment>
<dbReference type="SUPFAM" id="SSF58104">
    <property type="entry name" value="Methyl-accepting chemotaxis protein (MCP) signaling domain"/>
    <property type="match status" value="1"/>
</dbReference>
<dbReference type="OrthoDB" id="4514964at2"/>
<accession>A0A2U8W5K5</accession>
<organism evidence="5 6">
    <name type="scientific">Methylobacterium durans</name>
    <dbReference type="NCBI Taxonomy" id="2202825"/>
    <lineage>
        <taxon>Bacteria</taxon>
        <taxon>Pseudomonadati</taxon>
        <taxon>Pseudomonadota</taxon>
        <taxon>Alphaproteobacteria</taxon>
        <taxon>Hyphomicrobiales</taxon>
        <taxon>Methylobacteriaceae</taxon>
        <taxon>Methylobacterium</taxon>
    </lineage>
</organism>
<dbReference type="KEGG" id="mets:DK389_13830"/>
<dbReference type="SMART" id="SM00283">
    <property type="entry name" value="MA"/>
    <property type="match status" value="1"/>
</dbReference>
<keyword evidence="1 3" id="KW-0807">Transducer</keyword>
<evidence type="ECO:0000313" key="5">
    <source>
        <dbReference type="EMBL" id="AWN41395.1"/>
    </source>
</evidence>
<dbReference type="GO" id="GO:0007165">
    <property type="term" value="P:signal transduction"/>
    <property type="evidence" value="ECO:0007669"/>
    <property type="project" value="UniProtKB-KW"/>
</dbReference>
<dbReference type="InterPro" id="IPR004090">
    <property type="entry name" value="Chemotax_Me-accpt_rcpt"/>
</dbReference>
<dbReference type="Pfam" id="PF00015">
    <property type="entry name" value="MCPsignal"/>
    <property type="match status" value="1"/>
</dbReference>
<dbReference type="PANTHER" id="PTHR32089:SF112">
    <property type="entry name" value="LYSOZYME-LIKE PROTEIN-RELATED"/>
    <property type="match status" value="1"/>
</dbReference>
<evidence type="ECO:0000313" key="6">
    <source>
        <dbReference type="Proteomes" id="UP000245926"/>
    </source>
</evidence>
<dbReference type="InterPro" id="IPR004089">
    <property type="entry name" value="MCPsignal_dom"/>
</dbReference>
<feature type="domain" description="Methyl-accepting transducer" evidence="4">
    <location>
        <begin position="73"/>
        <end position="309"/>
    </location>
</feature>
<keyword evidence="6" id="KW-1185">Reference proteome</keyword>
<gene>
    <name evidence="5" type="ORF">DK389_13830</name>
</gene>